<reference evidence="2" key="2">
    <citation type="submission" date="2020-05" db="UniProtKB">
        <authorList>
            <consortium name="EnsemblMetazoa"/>
        </authorList>
    </citation>
    <scope>IDENTIFICATION</scope>
    <source>
        <strain evidence="2">MINIMUS1</strain>
    </source>
</reference>
<evidence type="ECO:0000313" key="2">
    <source>
        <dbReference type="EnsemblMetazoa" id="AMIN002462-PA"/>
    </source>
</evidence>
<sequence>MNLGQYPLIARKQVHPSSKLTFSSDASGHVDRGGHRPEVVGKKHNKTSPKGVSLVQLYLQAHVNVWCRRGARTHGSCQAAVVDEKHPTSHFIDCFNHQSTVGFRLGKSIAHDIPDIWFLVATPYCSTLRWKSIVTIPASGRRYKGTLLHRPKPG</sequence>
<organism evidence="2 3">
    <name type="scientific">Anopheles minimus</name>
    <dbReference type="NCBI Taxonomy" id="112268"/>
    <lineage>
        <taxon>Eukaryota</taxon>
        <taxon>Metazoa</taxon>
        <taxon>Ecdysozoa</taxon>
        <taxon>Arthropoda</taxon>
        <taxon>Hexapoda</taxon>
        <taxon>Insecta</taxon>
        <taxon>Pterygota</taxon>
        <taxon>Neoptera</taxon>
        <taxon>Endopterygota</taxon>
        <taxon>Diptera</taxon>
        <taxon>Nematocera</taxon>
        <taxon>Culicoidea</taxon>
        <taxon>Culicidae</taxon>
        <taxon>Anophelinae</taxon>
        <taxon>Anopheles</taxon>
    </lineage>
</organism>
<dbReference type="AlphaFoldDB" id="A0A182VWL3"/>
<feature type="compositionally biased region" description="Basic and acidic residues" evidence="1">
    <location>
        <begin position="28"/>
        <end position="41"/>
    </location>
</feature>
<accession>A0A182VWL3</accession>
<evidence type="ECO:0000313" key="3">
    <source>
        <dbReference type="Proteomes" id="UP000075920"/>
    </source>
</evidence>
<feature type="region of interest" description="Disordered" evidence="1">
    <location>
        <begin position="19"/>
        <end position="47"/>
    </location>
</feature>
<dbReference type="EnsemblMetazoa" id="AMIN002462-RA">
    <property type="protein sequence ID" value="AMIN002462-PA"/>
    <property type="gene ID" value="AMIN002462"/>
</dbReference>
<keyword evidence="3" id="KW-1185">Reference proteome</keyword>
<protein>
    <submittedName>
        <fullName evidence="2">Uncharacterized protein</fullName>
    </submittedName>
</protein>
<reference evidence="3" key="1">
    <citation type="submission" date="2013-03" db="EMBL/GenBank/DDBJ databases">
        <title>The Genome Sequence of Anopheles minimus MINIMUS1.</title>
        <authorList>
            <consortium name="The Broad Institute Genomics Platform"/>
            <person name="Neafsey D.E."/>
            <person name="Walton C."/>
            <person name="Walker B."/>
            <person name="Young S.K."/>
            <person name="Zeng Q."/>
            <person name="Gargeya S."/>
            <person name="Fitzgerald M."/>
            <person name="Haas B."/>
            <person name="Abouelleil A."/>
            <person name="Allen A.W."/>
            <person name="Alvarado L."/>
            <person name="Arachchi H.M."/>
            <person name="Berlin A.M."/>
            <person name="Chapman S.B."/>
            <person name="Gainer-Dewar J."/>
            <person name="Goldberg J."/>
            <person name="Griggs A."/>
            <person name="Gujja S."/>
            <person name="Hansen M."/>
            <person name="Howarth C."/>
            <person name="Imamovic A."/>
            <person name="Ireland A."/>
            <person name="Larimer J."/>
            <person name="McCowan C."/>
            <person name="Murphy C."/>
            <person name="Pearson M."/>
            <person name="Poon T.W."/>
            <person name="Priest M."/>
            <person name="Roberts A."/>
            <person name="Saif S."/>
            <person name="Shea T."/>
            <person name="Sisk P."/>
            <person name="Sykes S."/>
            <person name="Wortman J."/>
            <person name="Nusbaum C."/>
            <person name="Birren B."/>
        </authorList>
    </citation>
    <scope>NUCLEOTIDE SEQUENCE [LARGE SCALE GENOMIC DNA]</scope>
    <source>
        <strain evidence="3">MINIMUS1</strain>
    </source>
</reference>
<name>A0A182VWL3_9DIPT</name>
<dbReference type="Proteomes" id="UP000075920">
    <property type="component" value="Unassembled WGS sequence"/>
</dbReference>
<evidence type="ECO:0000256" key="1">
    <source>
        <dbReference type="SAM" id="MobiDB-lite"/>
    </source>
</evidence>
<dbReference type="VEuPathDB" id="VectorBase:AMIN002462"/>
<proteinExistence type="predicted"/>